<sequence length="85" mass="9801">MLAQIKFSLPYKRCKVLVKYSSDKSYYVQYLKDFETMIVEYCWCRANQVLEIGTEVDGYLCPNDSLDSLPTLIVGECKSIIPSFV</sequence>
<accession>A0A433V3D8</accession>
<name>A0A433V3D8_9CYAN</name>
<organism evidence="1 2">
    <name type="scientific">Dulcicalothrix desertica PCC 7102</name>
    <dbReference type="NCBI Taxonomy" id="232991"/>
    <lineage>
        <taxon>Bacteria</taxon>
        <taxon>Bacillati</taxon>
        <taxon>Cyanobacteriota</taxon>
        <taxon>Cyanophyceae</taxon>
        <taxon>Nostocales</taxon>
        <taxon>Calotrichaceae</taxon>
        <taxon>Dulcicalothrix</taxon>
    </lineage>
</organism>
<evidence type="ECO:0000313" key="2">
    <source>
        <dbReference type="Proteomes" id="UP000271624"/>
    </source>
</evidence>
<protein>
    <submittedName>
        <fullName evidence="1">Uncharacterized protein</fullName>
    </submittedName>
</protein>
<dbReference type="Proteomes" id="UP000271624">
    <property type="component" value="Unassembled WGS sequence"/>
</dbReference>
<comment type="caution">
    <text evidence="1">The sequence shown here is derived from an EMBL/GenBank/DDBJ whole genome shotgun (WGS) entry which is preliminary data.</text>
</comment>
<dbReference type="OrthoDB" id="517096at2"/>
<reference evidence="1" key="2">
    <citation type="journal article" date="2019" name="Genome Biol. Evol.">
        <title>Day and night: Metabolic profiles and evolutionary relationships of six axenic non-marine cyanobacteria.</title>
        <authorList>
            <person name="Will S.E."/>
            <person name="Henke P."/>
            <person name="Boedeker C."/>
            <person name="Huang S."/>
            <person name="Brinkmann H."/>
            <person name="Rohde M."/>
            <person name="Jarek M."/>
            <person name="Friedl T."/>
            <person name="Seufert S."/>
            <person name="Schumacher M."/>
            <person name="Overmann J."/>
            <person name="Neumann-Schaal M."/>
            <person name="Petersen J."/>
        </authorList>
    </citation>
    <scope>NUCLEOTIDE SEQUENCE [LARGE SCALE GENOMIC DNA]</scope>
    <source>
        <strain evidence="1">PCC 7102</strain>
    </source>
</reference>
<reference evidence="1" key="1">
    <citation type="submission" date="2018-12" db="EMBL/GenBank/DDBJ databases">
        <authorList>
            <person name="Will S."/>
            <person name="Neumann-Schaal M."/>
            <person name="Henke P."/>
        </authorList>
    </citation>
    <scope>NUCLEOTIDE SEQUENCE</scope>
    <source>
        <strain evidence="1">PCC 7102</strain>
    </source>
</reference>
<dbReference type="EMBL" id="RSCL01000023">
    <property type="protein sequence ID" value="RUT00606.1"/>
    <property type="molecule type" value="Genomic_DNA"/>
</dbReference>
<dbReference type="AlphaFoldDB" id="A0A433V3D8"/>
<evidence type="ECO:0000313" key="1">
    <source>
        <dbReference type="EMBL" id="RUT00606.1"/>
    </source>
</evidence>
<proteinExistence type="predicted"/>
<dbReference type="RefSeq" id="WP_127085477.1">
    <property type="nucleotide sequence ID" value="NZ_RSCL01000023.1"/>
</dbReference>
<gene>
    <name evidence="1" type="ORF">DSM106972_073770</name>
</gene>
<keyword evidence="2" id="KW-1185">Reference proteome</keyword>